<dbReference type="RefSeq" id="WP_007472941.1">
    <property type="nucleotide sequence ID" value="NZ_ABCJ01000001.1"/>
</dbReference>
<dbReference type="Proteomes" id="UP000003288">
    <property type="component" value="Unassembled WGS sequence"/>
</dbReference>
<feature type="binding site" evidence="7">
    <location>
        <position position="104"/>
    </location>
    <ligand>
        <name>S-adenosyl-L-methionine</name>
        <dbReference type="ChEBI" id="CHEBI:59789"/>
    </ligand>
</feature>
<feature type="binding site" evidence="7">
    <location>
        <position position="97"/>
    </location>
    <ligand>
        <name>S-adenosyl-L-methionine</name>
        <dbReference type="ChEBI" id="CHEBI:59789"/>
    </ligand>
</feature>
<feature type="binding site" evidence="7">
    <location>
        <begin position="33"/>
        <end position="35"/>
    </location>
    <ligand>
        <name>S-adenosyl-L-methionine</name>
        <dbReference type="ChEBI" id="CHEBI:59789"/>
    </ligand>
</feature>
<evidence type="ECO:0000256" key="5">
    <source>
        <dbReference type="ARBA" id="ARBA00022679"/>
    </source>
</evidence>
<sequence length="302" mass="34547">MNIPHVPVLLNETVNLYKNIKKGYFIDCTLGFGGHSEAILEKYPHIKLIGIDQDIDALNFAKNRLKKYANRVEFINKRASEALSELKGLNIAGILADIGVSSFQLDNKERGFTFDSNTLDMRMNKNQEFSAKDVINFYDKNSLEEIFKKYAESRKYKKIADLIIKNRPINSNKELSEILMQAGIKNKKDLAPIFQAIRIEVNNELNELEKILDLSEDIAIDGTILGIITFHSLEDRIVKNRFKEWAKRCICPDEAIKCECGGNNQKGKILTKKPITASNEEIKKNPRSRSAKLRGFMFEEKE</sequence>
<dbReference type="NCBIfam" id="TIGR00006">
    <property type="entry name" value="16S rRNA (cytosine(1402)-N(4))-methyltransferase RsmH"/>
    <property type="match status" value="1"/>
</dbReference>
<keyword evidence="3 7" id="KW-0698">rRNA processing</keyword>
<keyword evidence="6 7" id="KW-0949">S-adenosyl-L-methionine</keyword>
<dbReference type="InterPro" id="IPR029063">
    <property type="entry name" value="SAM-dependent_MTases_sf"/>
</dbReference>
<evidence type="ECO:0000256" key="1">
    <source>
        <dbReference type="ARBA" id="ARBA00010396"/>
    </source>
</evidence>
<dbReference type="PIRSF" id="PIRSF004486">
    <property type="entry name" value="MraW"/>
    <property type="match status" value="1"/>
</dbReference>
<keyword evidence="4 7" id="KW-0489">Methyltransferase</keyword>
<accession>A0AAI9F2V9</accession>
<name>A0AAI9F2V9_9BACT</name>
<dbReference type="SUPFAM" id="SSF53335">
    <property type="entry name" value="S-adenosyl-L-methionine-dependent methyltransferases"/>
    <property type="match status" value="1"/>
</dbReference>
<dbReference type="HAMAP" id="MF_01007">
    <property type="entry name" value="16SrRNA_methyltr_H"/>
    <property type="match status" value="1"/>
</dbReference>
<gene>
    <name evidence="9" type="primary">mraW</name>
    <name evidence="7" type="synonym">rsmH</name>
    <name evidence="9" type="ORF">CMTB2_01818</name>
</gene>
<dbReference type="SUPFAM" id="SSF81799">
    <property type="entry name" value="Putative methyltransferase TM0872, insert domain"/>
    <property type="match status" value="1"/>
</dbReference>
<comment type="catalytic activity">
    <reaction evidence="7">
        <text>cytidine(1402) in 16S rRNA + S-adenosyl-L-methionine = N(4)-methylcytidine(1402) in 16S rRNA + S-adenosyl-L-homocysteine + H(+)</text>
        <dbReference type="Rhea" id="RHEA:42928"/>
        <dbReference type="Rhea" id="RHEA-COMP:10286"/>
        <dbReference type="Rhea" id="RHEA-COMP:10287"/>
        <dbReference type="ChEBI" id="CHEBI:15378"/>
        <dbReference type="ChEBI" id="CHEBI:57856"/>
        <dbReference type="ChEBI" id="CHEBI:59789"/>
        <dbReference type="ChEBI" id="CHEBI:74506"/>
        <dbReference type="ChEBI" id="CHEBI:82748"/>
        <dbReference type="EC" id="2.1.1.199"/>
    </reaction>
</comment>
<evidence type="ECO:0000256" key="8">
    <source>
        <dbReference type="SAM" id="Coils"/>
    </source>
</evidence>
<dbReference type="PANTHER" id="PTHR11265">
    <property type="entry name" value="S-ADENOSYL-METHYLTRANSFERASE MRAW"/>
    <property type="match status" value="1"/>
</dbReference>
<feature type="binding site" evidence="7">
    <location>
        <position position="52"/>
    </location>
    <ligand>
        <name>S-adenosyl-L-methionine</name>
        <dbReference type="ChEBI" id="CHEBI:59789"/>
    </ligand>
</feature>
<dbReference type="AlphaFoldDB" id="A0AAI9F2V9"/>
<dbReference type="InterPro" id="IPR002903">
    <property type="entry name" value="RsmH"/>
</dbReference>
<dbReference type="GO" id="GO:0005737">
    <property type="term" value="C:cytoplasm"/>
    <property type="evidence" value="ECO:0007669"/>
    <property type="project" value="UniProtKB-SubCell"/>
</dbReference>
<feature type="coiled-coil region" evidence="8">
    <location>
        <begin position="58"/>
        <end position="85"/>
    </location>
</feature>
<comment type="similarity">
    <text evidence="1 7">Belongs to the methyltransferase superfamily. RsmH family.</text>
</comment>
<dbReference type="InterPro" id="IPR023397">
    <property type="entry name" value="SAM-dep_MeTrfase_MraW_recog"/>
</dbReference>
<evidence type="ECO:0000256" key="7">
    <source>
        <dbReference type="HAMAP-Rule" id="MF_01007"/>
    </source>
</evidence>
<evidence type="ECO:0000256" key="2">
    <source>
        <dbReference type="ARBA" id="ARBA00022490"/>
    </source>
</evidence>
<dbReference type="EC" id="2.1.1.199" evidence="7"/>
<evidence type="ECO:0000256" key="6">
    <source>
        <dbReference type="ARBA" id="ARBA00022691"/>
    </source>
</evidence>
<dbReference type="GO" id="GO:0070475">
    <property type="term" value="P:rRNA base methylation"/>
    <property type="evidence" value="ECO:0007669"/>
    <property type="project" value="UniProtKB-UniRule"/>
</dbReference>
<evidence type="ECO:0000256" key="3">
    <source>
        <dbReference type="ARBA" id="ARBA00022552"/>
    </source>
</evidence>
<proteinExistence type="inferred from homology"/>
<keyword evidence="5 7" id="KW-0808">Transferase</keyword>
<dbReference type="EMBL" id="ABCJ01000001">
    <property type="protein sequence ID" value="EDM24213.1"/>
    <property type="molecule type" value="Genomic_DNA"/>
</dbReference>
<evidence type="ECO:0000313" key="10">
    <source>
        <dbReference type="Proteomes" id="UP000003288"/>
    </source>
</evidence>
<reference evidence="9 10" key="1">
    <citation type="journal article" date="2011" name="Stand. Genomic Sci.">
        <title>Draft genome sequence of Caminibacter mediatlanticus strain TB-2, an epsilonproteobacterium isolated from a deep-sea hydrothermal vent.</title>
        <authorList>
            <person name="Giovannelli D."/>
            <person name="Ferriera S."/>
            <person name="Johnson J."/>
            <person name="Kravitz S."/>
            <person name="Perez-Rodriguez I."/>
            <person name="Ricci J."/>
            <person name="O'Brien C."/>
            <person name="Voordeckers J.W."/>
            <person name="Bini E."/>
            <person name="Vetriani C."/>
        </authorList>
    </citation>
    <scope>NUCLEOTIDE SEQUENCE [LARGE SCALE GENOMIC DNA]</scope>
    <source>
        <strain evidence="9 10">TB-2</strain>
    </source>
</reference>
<comment type="caution">
    <text evidence="9">The sequence shown here is derived from an EMBL/GenBank/DDBJ whole genome shotgun (WGS) entry which is preliminary data.</text>
</comment>
<feature type="binding site" evidence="7">
    <location>
        <position position="79"/>
    </location>
    <ligand>
        <name>S-adenosyl-L-methionine</name>
        <dbReference type="ChEBI" id="CHEBI:59789"/>
    </ligand>
</feature>
<evidence type="ECO:0000313" key="9">
    <source>
        <dbReference type="EMBL" id="EDM24213.1"/>
    </source>
</evidence>
<dbReference type="PANTHER" id="PTHR11265:SF0">
    <property type="entry name" value="12S RRNA N4-METHYLCYTIDINE METHYLTRANSFERASE"/>
    <property type="match status" value="1"/>
</dbReference>
<comment type="function">
    <text evidence="7">Specifically methylates the N4 position of cytidine in position 1402 (C1402) of 16S rRNA.</text>
</comment>
<keyword evidence="2 7" id="KW-0963">Cytoplasm</keyword>
<dbReference type="Gene3D" id="3.40.50.150">
    <property type="entry name" value="Vaccinia Virus protein VP39"/>
    <property type="match status" value="1"/>
</dbReference>
<evidence type="ECO:0000256" key="4">
    <source>
        <dbReference type="ARBA" id="ARBA00022603"/>
    </source>
</evidence>
<dbReference type="GO" id="GO:0071424">
    <property type="term" value="F:rRNA (cytosine-N4-)-methyltransferase activity"/>
    <property type="evidence" value="ECO:0007669"/>
    <property type="project" value="UniProtKB-UniRule"/>
</dbReference>
<dbReference type="Pfam" id="PF01795">
    <property type="entry name" value="Methyltransf_5"/>
    <property type="match status" value="1"/>
</dbReference>
<comment type="subcellular location">
    <subcellularLocation>
        <location evidence="7">Cytoplasm</location>
    </subcellularLocation>
</comment>
<dbReference type="Gene3D" id="1.10.150.170">
    <property type="entry name" value="Putative methyltransferase TM0872, insert domain"/>
    <property type="match status" value="1"/>
</dbReference>
<organism evidence="9 10">
    <name type="scientific">Caminibacter mediatlanticus TB-2</name>
    <dbReference type="NCBI Taxonomy" id="391592"/>
    <lineage>
        <taxon>Bacteria</taxon>
        <taxon>Pseudomonadati</taxon>
        <taxon>Campylobacterota</taxon>
        <taxon>Epsilonproteobacteria</taxon>
        <taxon>Nautiliales</taxon>
        <taxon>Nautiliaceae</taxon>
        <taxon>Caminibacter</taxon>
    </lineage>
</organism>
<keyword evidence="8" id="KW-0175">Coiled coil</keyword>
<protein>
    <recommendedName>
        <fullName evidence="7">Ribosomal RNA small subunit methyltransferase H</fullName>
        <ecNumber evidence="7">2.1.1.199</ecNumber>
    </recommendedName>
    <alternativeName>
        <fullName evidence="7">16S rRNA m(4)C1402 methyltransferase</fullName>
    </alternativeName>
    <alternativeName>
        <fullName evidence="7">rRNA (cytosine-N(4)-)-methyltransferase RsmH</fullName>
    </alternativeName>
</protein>